<dbReference type="Proteomes" id="UP000002969">
    <property type="component" value="Unassembled WGS sequence"/>
</dbReference>
<proteinExistence type="predicted"/>
<name>A0ABP2J1Q9_CHRGE</name>
<accession>A0ABP2J1Q9</accession>
<evidence type="ECO:0000313" key="1">
    <source>
        <dbReference type="EMBL" id="EFK37720.1"/>
    </source>
</evidence>
<organism evidence="1 2">
    <name type="scientific">Chryseobacterium gleum ATCC 35910</name>
    <dbReference type="NCBI Taxonomy" id="525257"/>
    <lineage>
        <taxon>Bacteria</taxon>
        <taxon>Pseudomonadati</taxon>
        <taxon>Bacteroidota</taxon>
        <taxon>Flavobacteriia</taxon>
        <taxon>Flavobacteriales</taxon>
        <taxon>Weeksellaceae</taxon>
        <taxon>Chryseobacterium group</taxon>
        <taxon>Chryseobacterium</taxon>
    </lineage>
</organism>
<sequence length="361" mass="41661">MYNYRPIGINSAKIIADEEREERANIPNAQKYKGTINNLFKDDKKFSQIANNIVSRNPYIKIERIKEFYDQIIKGNEELLKVEDNIKQIYVKLLNFQVPKKAVDRLTAINGKLQFIKGNDEKQSKNVNMDYFSVRIDKMPTFGGQLSDAGMLYKKIRDNFLTLSKGTVSFESNCREITIGGNWEFIPYPNQPKEELRRWEKQLGGAIFEIKAGGDFIARTTGDDGAVLESESSQDSWIFTTVFTPESDTQPFSGHRQFGIHKDKEGNYRFFARAIDRVWPKDFISFWNGKECTVLDYLNIADATWNNLMNNVSKFVNGNGGKTTIMPADIKRVNFNIFFKKFRSNKPVNFVGNVDQFKTYN</sequence>
<gene>
    <name evidence="1" type="ORF">HMPREF0204_10493</name>
</gene>
<protein>
    <submittedName>
        <fullName evidence="1">Uncharacterized protein</fullName>
    </submittedName>
</protein>
<reference evidence="1" key="1">
    <citation type="submission" date="2010-06" db="EMBL/GenBank/DDBJ databases">
        <authorList>
            <person name="Muzny D."/>
            <person name="Qin X."/>
            <person name="Buhay C."/>
            <person name="Dugan-Rocha S."/>
            <person name="Ding Y."/>
            <person name="Chen G."/>
            <person name="Hawes A."/>
            <person name="Holder M."/>
            <person name="Jhangiani S."/>
            <person name="Johnson A."/>
            <person name="Khan Z."/>
            <person name="Li Z."/>
            <person name="Liu W."/>
            <person name="Liu X."/>
            <person name="Perez L."/>
            <person name="Shen H."/>
            <person name="Wang Q."/>
            <person name="Watt J."/>
            <person name="Xi L."/>
            <person name="Xin Y."/>
            <person name="Zhou J."/>
            <person name="Deng J."/>
            <person name="Jiang H."/>
            <person name="Liu Y."/>
            <person name="Qu J."/>
            <person name="Song X.-Z."/>
            <person name="Zhang L."/>
            <person name="Villasana D."/>
            <person name="Johnson A."/>
            <person name="Liu J."/>
            <person name="Liyanage D."/>
            <person name="Lorensuhewa L."/>
            <person name="Robinson T."/>
            <person name="Song A."/>
            <person name="Song B.-B."/>
            <person name="Dinh H."/>
            <person name="Thornton R."/>
            <person name="Coyle M."/>
            <person name="Francisco L."/>
            <person name="Jackson L."/>
            <person name="Javaid M."/>
            <person name="Korchina V."/>
            <person name="Kovar C."/>
            <person name="Mata R."/>
            <person name="Mathew T."/>
            <person name="Ngo R."/>
            <person name="Nguyen L."/>
            <person name="Nguyen N."/>
            <person name="Okwuonu G."/>
            <person name="Ongeri F."/>
            <person name="Pham C."/>
            <person name="Simmons D."/>
            <person name="Wilczek-Boney K."/>
            <person name="Hale W."/>
            <person name="Jakkamsetti A."/>
            <person name="Pham P."/>
            <person name="Ruth R."/>
            <person name="San Lucas F."/>
            <person name="Warren J."/>
            <person name="Zhang J."/>
            <person name="Zhao Z."/>
            <person name="Zhou C."/>
            <person name="Zhu D."/>
            <person name="Lee S."/>
            <person name="Bess C."/>
            <person name="Blankenburg K."/>
            <person name="Forbes L."/>
            <person name="Fu Q."/>
            <person name="Gubbala S."/>
            <person name="Hirani K."/>
            <person name="Jayaseelan J.C."/>
            <person name="Lara F."/>
            <person name="Munidasa M."/>
            <person name="Palculict T."/>
            <person name="Patil S."/>
            <person name="Pu L.-L."/>
            <person name="Saada N."/>
            <person name="Tang L."/>
            <person name="Weissenberger G."/>
            <person name="Zhu Y."/>
            <person name="Hemphill L."/>
            <person name="Shang Y."/>
            <person name="Youmans B."/>
            <person name="Ayvaz T."/>
            <person name="Ross M."/>
            <person name="Santibanez J."/>
            <person name="Aqrawi P."/>
            <person name="Gross S."/>
            <person name="Joshi V."/>
            <person name="Fowler G."/>
            <person name="Nazareth L."/>
            <person name="Reid J."/>
            <person name="Worley K."/>
            <person name="Petrosino J."/>
            <person name="Highlander S."/>
            <person name="Gibbs R."/>
        </authorList>
    </citation>
    <scope>NUCLEOTIDE SEQUENCE [LARGE SCALE GENOMIC DNA]</scope>
    <source>
        <strain evidence="1">ATCC 35910</strain>
    </source>
</reference>
<dbReference type="RefSeq" id="WP_002982546.1">
    <property type="nucleotide sequence ID" value="NZ_GL379783.1"/>
</dbReference>
<keyword evidence="2" id="KW-1185">Reference proteome</keyword>
<dbReference type="GeneID" id="93019404"/>
<comment type="caution">
    <text evidence="1">The sequence shown here is derived from an EMBL/GenBank/DDBJ whole genome shotgun (WGS) entry which is preliminary data.</text>
</comment>
<dbReference type="EMBL" id="ACKQ02000002">
    <property type="protein sequence ID" value="EFK37720.1"/>
    <property type="molecule type" value="Genomic_DNA"/>
</dbReference>
<evidence type="ECO:0000313" key="2">
    <source>
        <dbReference type="Proteomes" id="UP000002969"/>
    </source>
</evidence>